<feature type="transmembrane region" description="Helical" evidence="2">
    <location>
        <begin position="225"/>
        <end position="247"/>
    </location>
</feature>
<feature type="compositionally biased region" description="Acidic residues" evidence="1">
    <location>
        <begin position="756"/>
        <end position="766"/>
    </location>
</feature>
<keyword evidence="3" id="KW-0934">Plastid</keyword>
<keyword evidence="2" id="KW-0472">Membrane</keyword>
<gene>
    <name evidence="3" type="primary">ycf1</name>
</gene>
<dbReference type="EMBL" id="KM462863">
    <property type="protein sequence ID" value="AIT93619.1"/>
    <property type="molecule type" value="Genomic_DNA"/>
</dbReference>
<feature type="transmembrane region" description="Helical" evidence="2">
    <location>
        <begin position="187"/>
        <end position="205"/>
    </location>
</feature>
<protein>
    <submittedName>
        <fullName evidence="3">Hypothetical chloroplast RF1</fullName>
    </submittedName>
</protein>
<feature type="region of interest" description="Disordered" evidence="1">
    <location>
        <begin position="741"/>
        <end position="766"/>
    </location>
</feature>
<keyword evidence="3" id="KW-0150">Chloroplast</keyword>
<geneLocation type="chloroplast" evidence="3"/>
<feature type="compositionally biased region" description="Acidic residues" evidence="1">
    <location>
        <begin position="530"/>
        <end position="544"/>
    </location>
</feature>
<evidence type="ECO:0000256" key="1">
    <source>
        <dbReference type="SAM" id="MobiDB-lite"/>
    </source>
</evidence>
<feature type="region of interest" description="Disordered" evidence="1">
    <location>
        <begin position="521"/>
        <end position="544"/>
    </location>
</feature>
<feature type="transmembrane region" description="Helical" evidence="2">
    <location>
        <begin position="152"/>
        <end position="175"/>
    </location>
</feature>
<organism evidence="3">
    <name type="scientific">Watanabea reniformis</name>
    <dbReference type="NCBI Taxonomy" id="191674"/>
    <lineage>
        <taxon>Eukaryota</taxon>
        <taxon>Viridiplantae</taxon>
        <taxon>Chlorophyta</taxon>
        <taxon>core chlorophytes</taxon>
        <taxon>Trebouxiophyceae</taxon>
        <taxon>Watanabeales</taxon>
        <taxon>Watanabeaceae</taxon>
        <taxon>Watanabea</taxon>
    </lineage>
</organism>
<feature type="transmembrane region" description="Helical" evidence="2">
    <location>
        <begin position="36"/>
        <end position="57"/>
    </location>
</feature>
<keyword evidence="2" id="KW-0812">Transmembrane</keyword>
<feature type="transmembrane region" description="Helical" evidence="2">
    <location>
        <begin position="267"/>
        <end position="292"/>
    </location>
</feature>
<dbReference type="AlphaFoldDB" id="A0A097KKA9"/>
<dbReference type="GeneID" id="22158567"/>
<sequence>MSLATALKDFAYIANEIYNAKGVNGELPNAVVAQHAFMYGLKSLGVGFFYLVSFQWLRDFSYLPLLAAELNSSAPPLAFTEGAASDLVNSSLPTPGSLVEGPYSYLFTLFQSSHTVNDQFVAGFLNSFFFCLPLSLPHLISIRRLFYQGTIAAAASLTGTLMAHSLFLIGVMYGIRFLIIPWFSLEPLNYIVGIAAISISLNGIVREKYMKIVPLTDRFTLAKFFVLNFVLAWCEETTLFHSIGNLTVNAAPTYLDIYPGRDWLDSFSIHTSYVLAFIFGSIFFSILFYYLILRGNRLLRSWIGMTYSKMAHIVNKLMTLLIVAFGLSSLPYYGLDYLFGNTLGFLPEDQIYQQTLFSPTQILSKNRSRTFKETPSTPNERTPLSLDLNYFDRGLYLNAPFQPKKIKTKSTIPHLGFEELNYQGEYAWVMREEASKHLIQTRKSAFSSLFKKARKYYVNLRASYDAKREEADKKAKQHVGKIAKQEEGTIPGEKGKNLLKLPDFLGQGFLLPKDVEQGMRHFQTPGSRSEEDEENSFLDSDLDSYNETKPRKMIKAVPKYKNVDPLQQDVNFDHEFISTYSKGFAPPVTMKYQQSAKNWIPMKRVIKRKFYMNPIYRNLLNLDIDSFLGRQKKAYKLAANQEHSLYQKRQMLAKYYNWLRYYQPFQKTVQLLYEIPESRSFVDRIYHQQFKGTLKVARRLFSVTFDPEENAENYRVLSYDQPLYKDSHASTNPFIHEELANDNDDNKLQHSNVDTDQSESEQENQDDVELINKQIDVKNSPFFEETFSSPTYAGWDENLRKFVVTNRFVSNTHD</sequence>
<evidence type="ECO:0000313" key="3">
    <source>
        <dbReference type="EMBL" id="AIT93619.1"/>
    </source>
</evidence>
<proteinExistence type="predicted"/>
<dbReference type="RefSeq" id="YP_009104926.1">
    <property type="nucleotide sequence ID" value="NC_025526.1"/>
</dbReference>
<name>A0A097KKA9_9CHLO</name>
<accession>A0A097KKA9</accession>
<evidence type="ECO:0000256" key="2">
    <source>
        <dbReference type="SAM" id="Phobius"/>
    </source>
</evidence>
<keyword evidence="2" id="KW-1133">Transmembrane helix</keyword>
<feature type="transmembrane region" description="Helical" evidence="2">
    <location>
        <begin position="313"/>
        <end position="333"/>
    </location>
</feature>
<feature type="transmembrane region" description="Helical" evidence="2">
    <location>
        <begin position="120"/>
        <end position="140"/>
    </location>
</feature>
<reference evidence="3" key="1">
    <citation type="journal article" date="2014" name="BMC Evol. Biol.">
        <title>Chloroplast phylogenomic analysis resolves deep-level relationships within the green algal class Trebouxiophyceae.</title>
        <authorList>
            <person name="Lemieux C."/>
            <person name="Otis C."/>
            <person name="Turmel M."/>
        </authorList>
    </citation>
    <scope>NUCLEOTIDE SEQUENCE</scope>
</reference>